<feature type="region of interest" description="Disordered" evidence="15">
    <location>
        <begin position="1055"/>
        <end position="1137"/>
    </location>
</feature>
<evidence type="ECO:0000256" key="3">
    <source>
        <dbReference type="ARBA" id="ARBA00012513"/>
    </source>
</evidence>
<evidence type="ECO:0000256" key="15">
    <source>
        <dbReference type="SAM" id="MobiDB-lite"/>
    </source>
</evidence>
<dbReference type="PANTHER" id="PTHR24346">
    <property type="entry name" value="MAP/MICROTUBULE AFFINITY-REGULATING KINASE"/>
    <property type="match status" value="1"/>
</dbReference>
<dbReference type="InterPro" id="IPR000719">
    <property type="entry name" value="Prot_kinase_dom"/>
</dbReference>
<name>A0AAN7QHP3_9COLE</name>
<evidence type="ECO:0000256" key="9">
    <source>
        <dbReference type="ARBA" id="ARBA00022777"/>
    </source>
</evidence>
<feature type="compositionally biased region" description="Low complexity" evidence="15">
    <location>
        <begin position="773"/>
        <end position="785"/>
    </location>
</feature>
<evidence type="ECO:0000256" key="5">
    <source>
        <dbReference type="ARBA" id="ARBA00022553"/>
    </source>
</evidence>
<evidence type="ECO:0000256" key="13">
    <source>
        <dbReference type="ARBA" id="ARBA00048679"/>
    </source>
</evidence>
<gene>
    <name evidence="18" type="ORF">RN001_010699</name>
</gene>
<dbReference type="InterPro" id="IPR017441">
    <property type="entry name" value="Protein_kinase_ATP_BS"/>
</dbReference>
<keyword evidence="9" id="KW-0418">Kinase</keyword>
<keyword evidence="7" id="KW-0479">Metal-binding</keyword>
<comment type="catalytic activity">
    <reaction evidence="13">
        <text>L-seryl-[protein] + ATP = O-phospho-L-seryl-[protein] + ADP + H(+)</text>
        <dbReference type="Rhea" id="RHEA:17989"/>
        <dbReference type="Rhea" id="RHEA-COMP:9863"/>
        <dbReference type="Rhea" id="RHEA-COMP:11604"/>
        <dbReference type="ChEBI" id="CHEBI:15378"/>
        <dbReference type="ChEBI" id="CHEBI:29999"/>
        <dbReference type="ChEBI" id="CHEBI:30616"/>
        <dbReference type="ChEBI" id="CHEBI:83421"/>
        <dbReference type="ChEBI" id="CHEBI:456216"/>
        <dbReference type="EC" id="2.7.11.1"/>
    </reaction>
</comment>
<feature type="compositionally biased region" description="Low complexity" evidence="15">
    <location>
        <begin position="602"/>
        <end position="617"/>
    </location>
</feature>
<dbReference type="InterPro" id="IPR008271">
    <property type="entry name" value="Ser/Thr_kinase_AS"/>
</dbReference>
<feature type="region of interest" description="Disordered" evidence="15">
    <location>
        <begin position="805"/>
        <end position="852"/>
    </location>
</feature>
<keyword evidence="10 14" id="KW-0067">ATP-binding</keyword>
<accession>A0AAN7QHP3</accession>
<feature type="compositionally biased region" description="Low complexity" evidence="15">
    <location>
        <begin position="1106"/>
        <end position="1137"/>
    </location>
</feature>
<evidence type="ECO:0000259" key="17">
    <source>
        <dbReference type="PROSITE" id="PS50032"/>
    </source>
</evidence>
<evidence type="ECO:0000256" key="7">
    <source>
        <dbReference type="ARBA" id="ARBA00022723"/>
    </source>
</evidence>
<dbReference type="InterPro" id="IPR001772">
    <property type="entry name" value="KA1_dom"/>
</dbReference>
<dbReference type="PROSITE" id="PS50032">
    <property type="entry name" value="KA1"/>
    <property type="match status" value="1"/>
</dbReference>
<dbReference type="Pfam" id="PF00069">
    <property type="entry name" value="Pkinase"/>
    <property type="match status" value="1"/>
</dbReference>
<dbReference type="PANTHER" id="PTHR24346:SF42">
    <property type="entry name" value="SERINE_THREONINE-PROTEIN KINASE SIK3"/>
    <property type="match status" value="1"/>
</dbReference>
<dbReference type="GO" id="GO:0050321">
    <property type="term" value="F:tau-protein kinase activity"/>
    <property type="evidence" value="ECO:0007669"/>
    <property type="project" value="TreeGrafter"/>
</dbReference>
<feature type="compositionally biased region" description="Basic and acidic residues" evidence="15">
    <location>
        <begin position="390"/>
        <end position="408"/>
    </location>
</feature>
<dbReference type="GO" id="GO:0005524">
    <property type="term" value="F:ATP binding"/>
    <property type="evidence" value="ECO:0007669"/>
    <property type="project" value="UniProtKB-UniRule"/>
</dbReference>
<dbReference type="EMBL" id="JARPUR010000004">
    <property type="protein sequence ID" value="KAK4878193.1"/>
    <property type="molecule type" value="Genomic_DNA"/>
</dbReference>
<protein>
    <recommendedName>
        <fullName evidence="3">non-specific serine/threonine protein kinase</fullName>
        <ecNumber evidence="3">2.7.11.1</ecNumber>
    </recommendedName>
</protein>
<feature type="compositionally biased region" description="Basic and acidic residues" evidence="15">
    <location>
        <begin position="728"/>
        <end position="743"/>
    </location>
</feature>
<evidence type="ECO:0000259" key="16">
    <source>
        <dbReference type="PROSITE" id="PS50011"/>
    </source>
</evidence>
<dbReference type="InterPro" id="IPR011009">
    <property type="entry name" value="Kinase-like_dom_sf"/>
</dbReference>
<evidence type="ECO:0000256" key="4">
    <source>
        <dbReference type="ARBA" id="ARBA00022527"/>
    </source>
</evidence>
<evidence type="ECO:0000256" key="1">
    <source>
        <dbReference type="ARBA" id="ARBA00001946"/>
    </source>
</evidence>
<organism evidence="18 19">
    <name type="scientific">Aquatica leii</name>
    <dbReference type="NCBI Taxonomy" id="1421715"/>
    <lineage>
        <taxon>Eukaryota</taxon>
        <taxon>Metazoa</taxon>
        <taxon>Ecdysozoa</taxon>
        <taxon>Arthropoda</taxon>
        <taxon>Hexapoda</taxon>
        <taxon>Insecta</taxon>
        <taxon>Pterygota</taxon>
        <taxon>Neoptera</taxon>
        <taxon>Endopterygota</taxon>
        <taxon>Coleoptera</taxon>
        <taxon>Polyphaga</taxon>
        <taxon>Elateriformia</taxon>
        <taxon>Elateroidea</taxon>
        <taxon>Lampyridae</taxon>
        <taxon>Luciolinae</taxon>
        <taxon>Aquatica</taxon>
    </lineage>
</organism>
<dbReference type="CDD" id="cd14338">
    <property type="entry name" value="UBA_SIK"/>
    <property type="match status" value="1"/>
</dbReference>
<feature type="region of interest" description="Disordered" evidence="15">
    <location>
        <begin position="707"/>
        <end position="790"/>
    </location>
</feature>
<dbReference type="Gene3D" id="1.10.510.10">
    <property type="entry name" value="Transferase(Phosphotransferase) domain 1"/>
    <property type="match status" value="1"/>
</dbReference>
<keyword evidence="11" id="KW-0460">Magnesium</keyword>
<evidence type="ECO:0000256" key="10">
    <source>
        <dbReference type="ARBA" id="ARBA00022840"/>
    </source>
</evidence>
<evidence type="ECO:0000256" key="2">
    <source>
        <dbReference type="ARBA" id="ARBA00006234"/>
    </source>
</evidence>
<dbReference type="FunFam" id="1.10.510.10:FF:000156">
    <property type="entry name" value="Serine/threonine-protein kinase SIK3 homolog"/>
    <property type="match status" value="1"/>
</dbReference>
<comment type="catalytic activity">
    <reaction evidence="12">
        <text>L-threonyl-[protein] + ATP = O-phospho-L-threonyl-[protein] + ADP + H(+)</text>
        <dbReference type="Rhea" id="RHEA:46608"/>
        <dbReference type="Rhea" id="RHEA-COMP:11060"/>
        <dbReference type="Rhea" id="RHEA-COMP:11605"/>
        <dbReference type="ChEBI" id="CHEBI:15378"/>
        <dbReference type="ChEBI" id="CHEBI:30013"/>
        <dbReference type="ChEBI" id="CHEBI:30616"/>
        <dbReference type="ChEBI" id="CHEBI:61977"/>
        <dbReference type="ChEBI" id="CHEBI:456216"/>
        <dbReference type="EC" id="2.7.11.1"/>
    </reaction>
</comment>
<dbReference type="GO" id="GO:0000226">
    <property type="term" value="P:microtubule cytoskeleton organization"/>
    <property type="evidence" value="ECO:0007669"/>
    <property type="project" value="TreeGrafter"/>
</dbReference>
<comment type="similarity">
    <text evidence="2">Belongs to the protein kinase superfamily. CAMK Ser/Thr protein kinase family. SNF1 subfamily.</text>
</comment>
<keyword evidence="6" id="KW-0808">Transferase</keyword>
<feature type="compositionally biased region" description="Basic and acidic residues" evidence="15">
    <location>
        <begin position="1075"/>
        <end position="1084"/>
    </location>
</feature>
<feature type="region of interest" description="Disordered" evidence="15">
    <location>
        <begin position="651"/>
        <end position="670"/>
    </location>
</feature>
<dbReference type="SUPFAM" id="SSF56112">
    <property type="entry name" value="Protein kinase-like (PK-like)"/>
    <property type="match status" value="1"/>
</dbReference>
<dbReference type="PROSITE" id="PS00108">
    <property type="entry name" value="PROTEIN_KINASE_ST"/>
    <property type="match status" value="1"/>
</dbReference>
<dbReference type="SMART" id="SM00220">
    <property type="entry name" value="S_TKc"/>
    <property type="match status" value="1"/>
</dbReference>
<reference evidence="19" key="1">
    <citation type="submission" date="2023-01" db="EMBL/GenBank/DDBJ databases">
        <title>Key to firefly adult light organ development and bioluminescence: homeobox transcription factors regulate luciferase expression and transportation to peroxisome.</title>
        <authorList>
            <person name="Fu X."/>
        </authorList>
    </citation>
    <scope>NUCLEOTIDE SEQUENCE [LARGE SCALE GENOMIC DNA]</scope>
</reference>
<feature type="compositionally biased region" description="Polar residues" evidence="15">
    <location>
        <begin position="832"/>
        <end position="852"/>
    </location>
</feature>
<sequence length="1346" mass="149549">MSGKSYSVDRLERVGYYKLEKTIGKGNFAVVKLATHVVTRTKVAIKIIDKTALDEENLTKIFRETAILKKLRHPHITRLYELMETKQAIYLVTEYASKGEIFDHLVAKGRMSEPEAKRIFNQIVSAVNYCHSQGVVHRDLKAENLLLDHNMNIKLADFGFSNQFTEGCLLSTWCGSPPYAAPELFQGLKYDGPKADIWSLGVVLYVLVCGSLPFDGTTLQALQNVVISGKFRIPYFMSQDCEYLIRHMLVVDPDKRLTMTQVAKHRWLSNVPPVDTGPNREMHLNKTVIEHMLQLPQLNQHMILQSLKSNSFDHIYAIYNLLVDKLHQRTMNFQTKICQQNSESNQAEELAMADNKTELHARAGSHKFNERSESFNEQLVAQGHSLSSEMRSEKLEDSQTGRRESFNENYLREVRNDVNEKRKSLLESGSEEIGSPFVSISTIPAVYLAGDVDGQPFEKFGEMEMDALDDSCALTVPSTTTSTGYSSCSSSGDKYLTIRRHTVGPGDPAHEQVLESHYISHAQHDLNGVGLRILPNTNLPLHLPLLAQQNPHYFSGKDPHLLKPPTVLNAAGGFGRRASDGGANLHMAWGTPGSHEQLSVMSTSSSGNPSLSSGTTTQALDPTQPGLDELTDPYAIARYMQCRGNSKRHTMANPEEVHSLQSGSSSGARTRRTGLLTVMERPPVISPELVMEVEARMRRNYMPPIIPQQRKHSRQSAKPHLPTVQELQGRDQKDRFSPVRRGSEGSASGQRTISPTTPQQECQRLQRGLATTRGSPPRSIPGSPIHQMVSDSRHQMSESSSPVHQVYSNAPETSSGISHDNYHGNLGYDPNRSFNNSPLHSGNISPYSTSGSNLGSPIHQNLYGQISMLNSNPPHVYVGYGQSTPGTLSQPTSISSITQGISGLNTTGAGSITQGTPSTNLQLELRNQQQMQDDSKMDITSYPQQFPPNYLANQTNYLHQAPVPHHMHHILNIHNHRSLTNSPISNPGSPGLDMIQEEIPHTQNLVRVDQVPVGHPQISVTDVLGSEVTLIAGSDTSEDSLDSLDNQKVPKIPSFIISEPLENQPSITKGIGRKSSTENDESKFFSKPPDGEGTNEETFLRRNSDKSSCYSDDSLSNDSLSIGNQSPSSSSNNTQSSHVTFDYDIRNRAIDPNFEKFQINQELENAGTQNFQIFKNLNLTLAQNSGEARFIVDKEVVDNINLKLLDGAAASNIQQLMGYYDISETDADKKTIFTNFNIRDVIEKNSGSYELELSEVCSKLETNDILEMVKRTINDQIPPKMCTLNSSNSEEFSNKLSLEYEGGIQIELKIVDKRKDSKGLKMRRISGDYLVYNQLCQQLISCMTVS</sequence>
<dbReference type="GO" id="GO:0046872">
    <property type="term" value="F:metal ion binding"/>
    <property type="evidence" value="ECO:0007669"/>
    <property type="project" value="UniProtKB-KW"/>
</dbReference>
<feature type="compositionally biased region" description="Polar residues" evidence="15">
    <location>
        <begin position="805"/>
        <end position="818"/>
    </location>
</feature>
<dbReference type="GO" id="GO:0005737">
    <property type="term" value="C:cytoplasm"/>
    <property type="evidence" value="ECO:0007669"/>
    <property type="project" value="TreeGrafter"/>
</dbReference>
<comment type="cofactor">
    <cofactor evidence="1">
        <name>Mg(2+)</name>
        <dbReference type="ChEBI" id="CHEBI:18420"/>
    </cofactor>
</comment>
<evidence type="ECO:0000313" key="18">
    <source>
        <dbReference type="EMBL" id="KAK4878193.1"/>
    </source>
</evidence>
<dbReference type="FunFam" id="3.30.200.20:FF:000003">
    <property type="entry name" value="Non-specific serine/threonine protein kinase"/>
    <property type="match status" value="1"/>
</dbReference>
<feature type="region of interest" description="Disordered" evidence="15">
    <location>
        <begin position="383"/>
        <end position="408"/>
    </location>
</feature>
<dbReference type="InterPro" id="IPR028375">
    <property type="entry name" value="KA1/Ssp2_C"/>
</dbReference>
<evidence type="ECO:0000256" key="12">
    <source>
        <dbReference type="ARBA" id="ARBA00047899"/>
    </source>
</evidence>
<proteinExistence type="inferred from homology"/>
<dbReference type="InterPro" id="IPR057380">
    <property type="entry name" value="UBA_SIK1/2/3"/>
</dbReference>
<feature type="binding site" evidence="14">
    <location>
        <position position="46"/>
    </location>
    <ligand>
        <name>ATP</name>
        <dbReference type="ChEBI" id="CHEBI:30616"/>
    </ligand>
</feature>
<feature type="region of interest" description="Disordered" evidence="15">
    <location>
        <begin position="594"/>
        <end position="626"/>
    </location>
</feature>
<dbReference type="Proteomes" id="UP001353858">
    <property type="component" value="Unassembled WGS sequence"/>
</dbReference>
<dbReference type="SUPFAM" id="SSF103243">
    <property type="entry name" value="KA1-like"/>
    <property type="match status" value="1"/>
</dbReference>
<evidence type="ECO:0000313" key="19">
    <source>
        <dbReference type="Proteomes" id="UP001353858"/>
    </source>
</evidence>
<evidence type="ECO:0000256" key="6">
    <source>
        <dbReference type="ARBA" id="ARBA00022679"/>
    </source>
</evidence>
<keyword evidence="5" id="KW-0597">Phosphoprotein</keyword>
<dbReference type="PROSITE" id="PS50011">
    <property type="entry name" value="PROTEIN_KINASE_DOM"/>
    <property type="match status" value="1"/>
</dbReference>
<feature type="compositionally biased region" description="Polar residues" evidence="15">
    <location>
        <begin position="745"/>
        <end position="763"/>
    </location>
</feature>
<comment type="caution">
    <text evidence="18">The sequence shown here is derived from an EMBL/GenBank/DDBJ whole genome shotgun (WGS) entry which is preliminary data.</text>
</comment>
<keyword evidence="4" id="KW-0723">Serine/threonine-protein kinase</keyword>
<feature type="domain" description="Protein kinase" evidence="16">
    <location>
        <begin position="17"/>
        <end position="268"/>
    </location>
</feature>
<dbReference type="Pfam" id="PF23312">
    <property type="entry name" value="UBA_SIK3"/>
    <property type="match status" value="1"/>
</dbReference>
<feature type="domain" description="KA1" evidence="17">
    <location>
        <begin position="1297"/>
        <end position="1345"/>
    </location>
</feature>
<dbReference type="GO" id="GO:0035556">
    <property type="term" value="P:intracellular signal transduction"/>
    <property type="evidence" value="ECO:0007669"/>
    <property type="project" value="TreeGrafter"/>
</dbReference>
<evidence type="ECO:0000256" key="8">
    <source>
        <dbReference type="ARBA" id="ARBA00022741"/>
    </source>
</evidence>
<evidence type="ECO:0000256" key="11">
    <source>
        <dbReference type="ARBA" id="ARBA00022842"/>
    </source>
</evidence>
<keyword evidence="19" id="KW-1185">Reference proteome</keyword>
<evidence type="ECO:0000256" key="14">
    <source>
        <dbReference type="PROSITE-ProRule" id="PRU10141"/>
    </source>
</evidence>
<dbReference type="EC" id="2.7.11.1" evidence="3"/>
<dbReference type="PROSITE" id="PS00107">
    <property type="entry name" value="PROTEIN_KINASE_ATP"/>
    <property type="match status" value="1"/>
</dbReference>
<keyword evidence="8 14" id="KW-0547">Nucleotide-binding</keyword>